<organism evidence="1 2">
    <name type="scientific">Shewanella zhuhaiensis</name>
    <dbReference type="NCBI Taxonomy" id="2919576"/>
    <lineage>
        <taxon>Bacteria</taxon>
        <taxon>Pseudomonadati</taxon>
        <taxon>Pseudomonadota</taxon>
        <taxon>Gammaproteobacteria</taxon>
        <taxon>Alteromonadales</taxon>
        <taxon>Shewanellaceae</taxon>
        <taxon>Shewanella</taxon>
    </lineage>
</organism>
<sequence>MKQPSPSPNLDMTAFEAKVAQLRQAHPDSRIQSFDFAGHKYWLKQPERLEGAMKLLKDDPKRALQTEIDALTRLAGKDAPVPRVVLSGDDFFVVEDAGKTVSDWLHAARQDEMVPFGEILNDSASALAELHRMELAHGRPALRDIGWQQGEVKFIDFEASQQGRSQSYQQQRDLLVYLHSLYRYMGADHGQIDAAISNYRAAGGEQTWLDTQKRIRRWQWLRPLLRPFRNIGGKDLKPLYWVLWHFHSHR</sequence>
<gene>
    <name evidence="1" type="ORF">MJ923_05535</name>
</gene>
<reference evidence="1 2" key="1">
    <citation type="submission" date="2022-02" db="EMBL/GenBank/DDBJ databases">
        <title>The genome sequence of Shewanella sp. 3B26.</title>
        <authorList>
            <person name="Du J."/>
        </authorList>
    </citation>
    <scope>NUCLEOTIDE SEQUENCE [LARGE SCALE GENOMIC DNA]</scope>
    <source>
        <strain evidence="1 2">3B26</strain>
    </source>
</reference>
<dbReference type="SUPFAM" id="SSF56112">
    <property type="entry name" value="Protein kinase-like (PK-like)"/>
    <property type="match status" value="1"/>
</dbReference>
<accession>A0AAJ1EXA1</accession>
<dbReference type="Proteomes" id="UP001297581">
    <property type="component" value="Unassembled WGS sequence"/>
</dbReference>
<dbReference type="InterPro" id="IPR011009">
    <property type="entry name" value="Kinase-like_dom_sf"/>
</dbReference>
<evidence type="ECO:0000313" key="1">
    <source>
        <dbReference type="EMBL" id="MCH4293764.1"/>
    </source>
</evidence>
<proteinExistence type="predicted"/>
<name>A0AAJ1EXA1_9GAMM</name>
<dbReference type="EMBL" id="JAKUDL010000001">
    <property type="protein sequence ID" value="MCH4293764.1"/>
    <property type="molecule type" value="Genomic_DNA"/>
</dbReference>
<evidence type="ECO:0000313" key="2">
    <source>
        <dbReference type="Proteomes" id="UP001297581"/>
    </source>
</evidence>
<dbReference type="RefSeq" id="WP_240590209.1">
    <property type="nucleotide sequence ID" value="NZ_JAKUDL010000001.1"/>
</dbReference>
<protein>
    <submittedName>
        <fullName evidence="1">Phosphotransferase</fullName>
    </submittedName>
</protein>
<dbReference type="AlphaFoldDB" id="A0AAJ1EXA1"/>
<keyword evidence="2" id="KW-1185">Reference proteome</keyword>
<comment type="caution">
    <text evidence="1">The sequence shown here is derived from an EMBL/GenBank/DDBJ whole genome shotgun (WGS) entry which is preliminary data.</text>
</comment>